<feature type="transmembrane region" description="Helical" evidence="1">
    <location>
        <begin position="106"/>
        <end position="124"/>
    </location>
</feature>
<accession>A0ABY6G186</accession>
<feature type="transmembrane region" description="Helical" evidence="1">
    <location>
        <begin position="130"/>
        <end position="149"/>
    </location>
</feature>
<feature type="transmembrane region" description="Helical" evidence="1">
    <location>
        <begin position="73"/>
        <end position="94"/>
    </location>
</feature>
<protein>
    <submittedName>
        <fullName evidence="2">Uncharacterized protein</fullName>
    </submittedName>
</protein>
<gene>
    <name evidence="2" type="ORF">BRM3_00515</name>
</gene>
<evidence type="ECO:0000313" key="3">
    <source>
        <dbReference type="Proteomes" id="UP001164305"/>
    </source>
</evidence>
<sequence length="166" mass="18012">MDAHGTQAHPQPDLTAEQAQQMLDRAGRVARKLPSGTPAVLITYAGLCAVGTFTTIGLHLVELIPAAPGVDPKLLVLIMAFAWVAVSLIPIWIFRDRWRRGLGVRWGVYIGLWALFWVAGVVLATTTMAIFLAPAFLVLFVVAITQEAARARQDQGAERTAGGERR</sequence>
<keyword evidence="3" id="KW-1185">Reference proteome</keyword>
<keyword evidence="1" id="KW-1133">Transmembrane helix</keyword>
<evidence type="ECO:0000313" key="2">
    <source>
        <dbReference type="EMBL" id="UYG16958.1"/>
    </source>
</evidence>
<reference evidence="2" key="1">
    <citation type="submission" date="2022-10" db="EMBL/GenBank/DDBJ databases">
        <title>Whole-Genome Sequencing of Brachybacterium huguangmaarense BRM-3, Isolated from Betula schmidtii.</title>
        <authorList>
            <person name="Haam D."/>
        </authorList>
    </citation>
    <scope>NUCLEOTIDE SEQUENCE</scope>
    <source>
        <strain evidence="2">BRM-3</strain>
    </source>
</reference>
<dbReference type="EMBL" id="CP107020">
    <property type="protein sequence ID" value="UYG16958.1"/>
    <property type="molecule type" value="Genomic_DNA"/>
</dbReference>
<organism evidence="2 3">
    <name type="scientific">Brachybacterium huguangmaarense</name>
    <dbReference type="NCBI Taxonomy" id="1652028"/>
    <lineage>
        <taxon>Bacteria</taxon>
        <taxon>Bacillati</taxon>
        <taxon>Actinomycetota</taxon>
        <taxon>Actinomycetes</taxon>
        <taxon>Micrococcales</taxon>
        <taxon>Dermabacteraceae</taxon>
        <taxon>Brachybacterium</taxon>
    </lineage>
</organism>
<proteinExistence type="predicted"/>
<keyword evidence="1" id="KW-0812">Transmembrane</keyword>
<name>A0ABY6G186_9MICO</name>
<feature type="transmembrane region" description="Helical" evidence="1">
    <location>
        <begin position="41"/>
        <end position="61"/>
    </location>
</feature>
<keyword evidence="1" id="KW-0472">Membrane</keyword>
<dbReference type="Proteomes" id="UP001164305">
    <property type="component" value="Chromosome"/>
</dbReference>
<evidence type="ECO:0000256" key="1">
    <source>
        <dbReference type="SAM" id="Phobius"/>
    </source>
</evidence>
<dbReference type="RefSeq" id="WP_263594170.1">
    <property type="nucleotide sequence ID" value="NZ_CP107020.1"/>
</dbReference>